<dbReference type="RefSeq" id="WP_005340071.1">
    <property type="nucleotide sequence ID" value="NZ_JBBNPT010000019.1"/>
</dbReference>
<gene>
    <name evidence="1" type="ORF">DXC93_16960</name>
</gene>
<accession>A0A3E4PA10</accession>
<dbReference type="InterPro" id="IPR010995">
    <property type="entry name" value="DNA_repair_Rad51/TF_NusA_a-hlx"/>
</dbReference>
<organism evidence="1 2">
    <name type="scientific">Dorea formicigenerans</name>
    <dbReference type="NCBI Taxonomy" id="39486"/>
    <lineage>
        <taxon>Bacteria</taxon>
        <taxon>Bacillati</taxon>
        <taxon>Bacillota</taxon>
        <taxon>Clostridia</taxon>
        <taxon>Lachnospirales</taxon>
        <taxon>Lachnospiraceae</taxon>
        <taxon>Dorea</taxon>
    </lineage>
</organism>
<evidence type="ECO:0000313" key="1">
    <source>
        <dbReference type="EMBL" id="RGK76753.1"/>
    </source>
</evidence>
<evidence type="ECO:0000313" key="2">
    <source>
        <dbReference type="Proteomes" id="UP000261324"/>
    </source>
</evidence>
<dbReference type="EMBL" id="QSRA01000049">
    <property type="protein sequence ID" value="RGK76753.1"/>
    <property type="molecule type" value="Genomic_DNA"/>
</dbReference>
<dbReference type="AlphaFoldDB" id="A0A3E4PA10"/>
<comment type="caution">
    <text evidence="1">The sequence shown here is derived from an EMBL/GenBank/DDBJ whole genome shotgun (WGS) entry which is preliminary data.</text>
</comment>
<name>A0A3E4PA10_9FIRM</name>
<protein>
    <submittedName>
        <fullName evidence="1">Uncharacterized protein</fullName>
    </submittedName>
</protein>
<dbReference type="SUPFAM" id="SSF47794">
    <property type="entry name" value="Rad51 N-terminal domain-like"/>
    <property type="match status" value="1"/>
</dbReference>
<sequence length="68" mass="7269">MVVNQKAVKVINKIFEAGITEEKDISAMTLDEILEIQGITVAEIGIINDLQKAIKANKVITFLGGGAV</sequence>
<dbReference type="Proteomes" id="UP000261324">
    <property type="component" value="Unassembled WGS sequence"/>
</dbReference>
<proteinExistence type="predicted"/>
<dbReference type="GO" id="GO:0000166">
    <property type="term" value="F:nucleotide binding"/>
    <property type="evidence" value="ECO:0007669"/>
    <property type="project" value="InterPro"/>
</dbReference>
<reference evidence="1 2" key="1">
    <citation type="submission" date="2018-08" db="EMBL/GenBank/DDBJ databases">
        <title>A genome reference for cultivated species of the human gut microbiota.</title>
        <authorList>
            <person name="Zou Y."/>
            <person name="Xue W."/>
            <person name="Luo G."/>
        </authorList>
    </citation>
    <scope>NUCLEOTIDE SEQUENCE [LARGE SCALE GENOMIC DNA]</scope>
    <source>
        <strain evidence="1 2">TF09-3</strain>
    </source>
</reference>